<dbReference type="EMBL" id="DF836407">
    <property type="protein sequence ID" value="GAN06290.1"/>
    <property type="molecule type" value="Genomic_DNA"/>
</dbReference>
<dbReference type="Proteomes" id="UP000053815">
    <property type="component" value="Unassembled WGS sequence"/>
</dbReference>
<dbReference type="Pfam" id="PF18474">
    <property type="entry name" value="DUF5614"/>
    <property type="match status" value="1"/>
</dbReference>
<sequence length="489" mass="55444">MSELLSPSFIITRTTMSSDDEDYVEDSVDLTPSIRLLRDKCTTILGQCKVWNEQKPIEGLHRYTNSLTAELHFIDKLLENPKKIKKEHVQSTNLSYLEAVFEALWQTGERRNEVMRLVSAPAQDNNQWMSRAAMIRSHSVKVDIVAENGLVWTKVIARNAKAFRHELMGLEWDDSSSSDEDESDESVDFKQSSLASSGDFDSLPIFKKAREYLRTAQAHHVQFHTPIVVFAFMRIKPEEDVFVQKIMDRLAEIGIVVYMQNPHNTLQSSYLPLLKNVGDLDHLTTPSINLDVSSALAIISELSHHVCLPKQVSAIPIQVQAEREALVPALPQILPYITGKKLCMIQTAYDRLEDIVHVVGGPNETTRFNYLFRKHLGLDLEFDQELWTILPSLSVEIIPDASSEAFVKLLDPPSQKSKLNNGRKIRTRFSDFHAKIFGSGDYYKMTTLTSIQWMEIALRDAGVQGALLVSHEPRSLAEKKMESRGVLPK</sequence>
<dbReference type="InterPro" id="IPR010733">
    <property type="entry name" value="DUF1308"/>
</dbReference>
<dbReference type="OrthoDB" id="441890at2759"/>
<feature type="domain" description="DUF1308" evidence="2">
    <location>
        <begin position="288"/>
        <end position="374"/>
    </location>
</feature>
<protein>
    <recommendedName>
        <fullName evidence="6">DUF1308 domain-containing protein</fullName>
    </recommendedName>
</protein>
<dbReference type="AlphaFoldDB" id="A0A0C9LV76"/>
<accession>A0A0C9LV76</accession>
<evidence type="ECO:0000313" key="5">
    <source>
        <dbReference type="Proteomes" id="UP000053815"/>
    </source>
</evidence>
<evidence type="ECO:0000256" key="1">
    <source>
        <dbReference type="ARBA" id="ARBA00006588"/>
    </source>
</evidence>
<dbReference type="PANTHER" id="PTHR13379">
    <property type="entry name" value="UNCHARACTERIZED DUF1308"/>
    <property type="match status" value="1"/>
</dbReference>
<feature type="domain" description="DUF5614" evidence="3">
    <location>
        <begin position="53"/>
        <end position="165"/>
    </location>
</feature>
<dbReference type="PANTHER" id="PTHR13379:SF0">
    <property type="entry name" value="UPF0415 PROTEIN C7ORF25"/>
    <property type="match status" value="1"/>
</dbReference>
<reference evidence="4" key="1">
    <citation type="submission" date="2014-09" db="EMBL/GenBank/DDBJ databases">
        <title>Draft genome sequence of an oleaginous Mucoromycotina fungus Mucor ambiguus NBRC6742.</title>
        <authorList>
            <person name="Takeda I."/>
            <person name="Yamane N."/>
            <person name="Morita T."/>
            <person name="Tamano K."/>
            <person name="Machida M."/>
            <person name="Baker S."/>
            <person name="Koike H."/>
        </authorList>
    </citation>
    <scope>NUCLEOTIDE SEQUENCE</scope>
    <source>
        <strain evidence="4">NBRC 6742</strain>
    </source>
</reference>
<proteinExistence type="inferred from homology"/>
<dbReference type="Pfam" id="PF07000">
    <property type="entry name" value="DUF1308"/>
    <property type="match status" value="1"/>
</dbReference>
<keyword evidence="5" id="KW-1185">Reference proteome</keyword>
<evidence type="ECO:0000259" key="3">
    <source>
        <dbReference type="Pfam" id="PF18474"/>
    </source>
</evidence>
<dbReference type="InterPro" id="IPR041076">
    <property type="entry name" value="DUF5614"/>
</dbReference>
<evidence type="ECO:0008006" key="6">
    <source>
        <dbReference type="Google" id="ProtNLM"/>
    </source>
</evidence>
<comment type="similarity">
    <text evidence="1">Belongs to the UPF0415 family.</text>
</comment>
<organism evidence="4">
    <name type="scientific">Mucor ambiguus</name>
    <dbReference type="NCBI Taxonomy" id="91626"/>
    <lineage>
        <taxon>Eukaryota</taxon>
        <taxon>Fungi</taxon>
        <taxon>Fungi incertae sedis</taxon>
        <taxon>Mucoromycota</taxon>
        <taxon>Mucoromycotina</taxon>
        <taxon>Mucoromycetes</taxon>
        <taxon>Mucorales</taxon>
        <taxon>Mucorineae</taxon>
        <taxon>Mucoraceae</taxon>
        <taxon>Mucor</taxon>
    </lineage>
</organism>
<dbReference type="STRING" id="91626.A0A0C9LV76"/>
<name>A0A0C9LV76_9FUNG</name>
<gene>
    <name evidence="4" type="ORF">MAM1_0118d05770</name>
</gene>
<evidence type="ECO:0000259" key="2">
    <source>
        <dbReference type="Pfam" id="PF07000"/>
    </source>
</evidence>
<evidence type="ECO:0000313" key="4">
    <source>
        <dbReference type="EMBL" id="GAN06290.1"/>
    </source>
</evidence>